<dbReference type="Pfam" id="PF18101">
    <property type="entry name" value="Pan3_CK"/>
    <property type="match status" value="1"/>
</dbReference>
<accession>A0A4S2MP59</accession>
<dbReference type="Proteomes" id="UP000298138">
    <property type="component" value="Unassembled WGS sequence"/>
</dbReference>
<keyword evidence="6 8" id="KW-0067">ATP-binding</keyword>
<evidence type="ECO:0000313" key="10">
    <source>
        <dbReference type="EMBL" id="TGZ78966.1"/>
    </source>
</evidence>
<dbReference type="InterPro" id="IPR041332">
    <property type="entry name" value="Pan3_CK"/>
</dbReference>
<keyword evidence="7 8" id="KW-0175">Coiled coil</keyword>
<dbReference type="GO" id="GO:0008143">
    <property type="term" value="F:poly(A) binding"/>
    <property type="evidence" value="ECO:0007669"/>
    <property type="project" value="TreeGrafter"/>
</dbReference>
<evidence type="ECO:0000256" key="2">
    <source>
        <dbReference type="ARBA" id="ARBA00022490"/>
    </source>
</evidence>
<keyword evidence="4 8" id="KW-0547">Nucleotide-binding</keyword>
<dbReference type="GO" id="GO:0006397">
    <property type="term" value="P:mRNA processing"/>
    <property type="evidence" value="ECO:0007669"/>
    <property type="project" value="UniProtKB-KW"/>
</dbReference>
<dbReference type="STRING" id="341454.A0A4S2MP59"/>
<evidence type="ECO:0000259" key="9">
    <source>
        <dbReference type="Pfam" id="PF18101"/>
    </source>
</evidence>
<dbReference type="GO" id="GO:0008270">
    <property type="term" value="F:zinc ion binding"/>
    <property type="evidence" value="ECO:0007669"/>
    <property type="project" value="UniProtKB-KW"/>
</dbReference>
<feature type="region of interest" description="Knob domain" evidence="8">
    <location>
        <begin position="392"/>
        <end position="490"/>
    </location>
</feature>
<evidence type="ECO:0000256" key="8">
    <source>
        <dbReference type="HAMAP-Rule" id="MF_03181"/>
    </source>
</evidence>
<dbReference type="FunFam" id="1.10.287.3700:FF:000001">
    <property type="entry name" value="PAN2-PAN3 deadenylation complex subunit PAN3"/>
    <property type="match status" value="1"/>
</dbReference>
<name>A0A4S2MP59_9PEZI</name>
<comment type="domain">
    <text evidence="8">The pseudokinase domain, the coiled-coil (CC), and C-terminal knob domain (CK) form a structural unit (PKC) that forms an extensive high-affinity interaction surface for PAN2.</text>
</comment>
<dbReference type="FunCoup" id="A0A4S2MP59">
    <property type="interactions" value="626"/>
</dbReference>
<evidence type="ECO:0000256" key="7">
    <source>
        <dbReference type="ARBA" id="ARBA00023054"/>
    </source>
</evidence>
<evidence type="ECO:0000256" key="4">
    <source>
        <dbReference type="ARBA" id="ARBA00022741"/>
    </source>
</evidence>
<keyword evidence="2 8" id="KW-0963">Cytoplasm</keyword>
<evidence type="ECO:0000256" key="6">
    <source>
        <dbReference type="ARBA" id="ARBA00022840"/>
    </source>
</evidence>
<dbReference type="EMBL" id="ML220136">
    <property type="protein sequence ID" value="TGZ78966.1"/>
    <property type="molecule type" value="Genomic_DNA"/>
</dbReference>
<dbReference type="PANTHER" id="PTHR12272:SF11">
    <property type="entry name" value="PAN2-PAN3 DEADENYLATION COMPLEX SUBUNIT PAN3"/>
    <property type="match status" value="1"/>
</dbReference>
<dbReference type="Gene3D" id="1.20.5.5160">
    <property type="match status" value="1"/>
</dbReference>
<feature type="domain" description="Pan3 C-terminal knob" evidence="9">
    <location>
        <begin position="346"/>
        <end position="481"/>
    </location>
</feature>
<proteinExistence type="inferred from homology"/>
<keyword evidence="5" id="KW-0862">Zinc</keyword>
<dbReference type="InParanoid" id="A0A4S2MP59"/>
<protein>
    <recommendedName>
        <fullName evidence="8">PAN2-PAN3 deadenylation complex subunit PAN3</fullName>
    </recommendedName>
    <alternativeName>
        <fullName evidence="8">PAB1P-dependent poly(A)-specific ribonuclease</fullName>
    </alternativeName>
    <alternativeName>
        <fullName evidence="8">Poly(A)-nuclease deadenylation complex subunit 3</fullName>
        <shortName evidence="8">PAN deadenylation complex subunit 3</shortName>
    </alternativeName>
</protein>
<feature type="binding site" evidence="8">
    <location>
        <position position="153"/>
    </location>
    <ligand>
        <name>ATP</name>
        <dbReference type="ChEBI" id="CHEBI:30616"/>
    </ligand>
</feature>
<feature type="binding site" evidence="8">
    <location>
        <begin position="202"/>
        <end position="209"/>
    </location>
    <ligand>
        <name>ATP</name>
        <dbReference type="ChEBI" id="CHEBI:30616"/>
    </ligand>
</feature>
<dbReference type="GO" id="GO:0000289">
    <property type="term" value="P:nuclear-transcribed mRNA poly(A) tail shortening"/>
    <property type="evidence" value="ECO:0007669"/>
    <property type="project" value="UniProtKB-UniRule"/>
</dbReference>
<organism evidence="10 11">
    <name type="scientific">Ascodesmis nigricans</name>
    <dbReference type="NCBI Taxonomy" id="341454"/>
    <lineage>
        <taxon>Eukaryota</taxon>
        <taxon>Fungi</taxon>
        <taxon>Dikarya</taxon>
        <taxon>Ascomycota</taxon>
        <taxon>Pezizomycotina</taxon>
        <taxon>Pezizomycetes</taxon>
        <taxon>Pezizales</taxon>
        <taxon>Ascodesmidaceae</taxon>
        <taxon>Ascodesmis</taxon>
    </lineage>
</organism>
<comment type="caution">
    <text evidence="8">Lacks conserved residue(s) required for the propagation of feature annotation.</text>
</comment>
<comment type="similarity">
    <text evidence="8">Belongs to the protein kinase superfamily. PAN3 family.</text>
</comment>
<evidence type="ECO:0000256" key="5">
    <source>
        <dbReference type="ARBA" id="ARBA00022771"/>
    </source>
</evidence>
<dbReference type="OrthoDB" id="204958at2759"/>
<comment type="subunit">
    <text evidence="8">Homodimer. Forms a heterotrimer with a catalytic subunit PAN2 to form the poly(A)-nuclease (PAN) deadenylation complex. Interacts (via PAM-2 motif) with poly(A)-binding protein PAB1 (via PABC domain), conferring substrate specificity of the enzyme complex.</text>
</comment>
<dbReference type="GO" id="GO:0031251">
    <property type="term" value="C:PAN complex"/>
    <property type="evidence" value="ECO:0007669"/>
    <property type="project" value="UniProtKB-UniRule"/>
</dbReference>
<dbReference type="SUPFAM" id="SSF56112">
    <property type="entry name" value="Protein kinase-like (PK-like)"/>
    <property type="match status" value="1"/>
</dbReference>
<gene>
    <name evidence="8" type="primary">PAN3</name>
    <name evidence="10" type="ORF">EX30DRAFT_355889</name>
</gene>
<reference evidence="10 11" key="1">
    <citation type="submission" date="2019-04" db="EMBL/GenBank/DDBJ databases">
        <title>Comparative genomics and transcriptomics to analyze fruiting body development in filamentous ascomycetes.</title>
        <authorList>
            <consortium name="DOE Joint Genome Institute"/>
            <person name="Lutkenhaus R."/>
            <person name="Traeger S."/>
            <person name="Breuer J."/>
            <person name="Kuo A."/>
            <person name="Lipzen A."/>
            <person name="Pangilinan J."/>
            <person name="Dilworth D."/>
            <person name="Sandor L."/>
            <person name="Poggeler S."/>
            <person name="Barry K."/>
            <person name="Grigoriev I.V."/>
            <person name="Nowrousian M."/>
        </authorList>
    </citation>
    <scope>NUCLEOTIDE SEQUENCE [LARGE SCALE GENOMIC DNA]</scope>
    <source>
        <strain evidence="10 11">CBS 389.68</strain>
    </source>
</reference>
<evidence type="ECO:0000256" key="1">
    <source>
        <dbReference type="ARBA" id="ARBA00004496"/>
    </source>
</evidence>
<dbReference type="HAMAP" id="MF_03181">
    <property type="entry name" value="PAN3"/>
    <property type="match status" value="1"/>
</dbReference>
<evidence type="ECO:0000256" key="3">
    <source>
        <dbReference type="ARBA" id="ARBA00022664"/>
    </source>
</evidence>
<keyword evidence="5" id="KW-0863">Zinc-finger</keyword>
<dbReference type="Gene3D" id="1.10.287.3700">
    <property type="match status" value="1"/>
</dbReference>
<comment type="function">
    <text evidence="8">Regulatory subunit of the poly(A)-nuclease (PAN) deadenylation complex, one of two cytoplasmic mRNA deadenylases involved in mRNA turnover. PAN specifically shortens poly(A) tails of RNA and the activity is stimulated by poly(A)-binding protein PAB1. PAN deadenylation is followed by rapid degradation of the shortened mRNA tails by the CCR4-NOT complex. Deadenylated mRNAs are then degraded by two alternative mechanisms, namely exosome-mediated 3'-5' exonucleolytic degradation, or deadenlyation-dependent mRNA decaping and subsequent 5'-3' exonucleolytic degradation by XRN1. May also be involved in post-transcriptional maturation of mRNA poly(A) tails. PAN3 acts as a positive regulator for PAN activity, recruiting the catalytic subunit PAN2 to mRNA via its interaction with RNA and with PAB1.</text>
</comment>
<sequence>MHHGFENLGLTDNTTAAAINPYADYTPSITASGQVNPYVQGHGDIFYTPATAYSMPLNYHLYAPSAPFPQKLLPYQRTAYSFFMSDNVREELQRKQEATLQRLEASSLPLQINEYTQLVPLDPGNRGTAPTFGYPSWIYKALSNDDGNYYALRRIEGFRLSNESDIRVVQRWKKVHSASMVTIHNAWTTTKFGDSSIVFVYDYHPLSKTLADAHFGQTPLFSHAPPETVLWSYVTQMTNALRAIHGTGLAARCIDISKVLFTSKMRIRLSCCGILDVLRPEQRPITDVQAEDFTSLGKMILILACHNPMAMHNFAKNIDYVAKTYSNGFRDVVYKLCTGGIKTTSELTVAVADQTFNSLDSALHYNDGLENQLKGALENGRLVRLLCKLGFINERPEYDMEPRWSETGDRYCLKLFRDYIFHSVDGDNQPVVDLAHVITCLNKLDAGIDEKVMLTSRDSNNCFIISYRDLKRSIESAFQELLKPPNQTRR</sequence>
<comment type="domain">
    <text evidence="8">The N-terminal zinc finger binds to poly(A) RNA.</text>
</comment>
<dbReference type="InterPro" id="IPR030844">
    <property type="entry name" value="PAN3"/>
</dbReference>
<feature type="coiled-coil region" evidence="8">
    <location>
        <begin position="353"/>
        <end position="391"/>
    </location>
</feature>
<keyword evidence="11" id="KW-1185">Reference proteome</keyword>
<dbReference type="GO" id="GO:0005524">
    <property type="term" value="F:ATP binding"/>
    <property type="evidence" value="ECO:0007669"/>
    <property type="project" value="UniProtKB-UniRule"/>
</dbReference>
<comment type="subcellular location">
    <subcellularLocation>
        <location evidence="1 8">Cytoplasm</location>
    </subcellularLocation>
</comment>
<evidence type="ECO:0000313" key="11">
    <source>
        <dbReference type="Proteomes" id="UP000298138"/>
    </source>
</evidence>
<comment type="domain">
    <text evidence="8">Contains a pseudokinase domain. The protein kinase domain is predicted to be catalytically inactive because some of the residues important for catalytic activity are substituted and it lacks the equivalent of the binding site for a peptide substrate. However, it has retained an ATP-binding site and ATP-binding is required for mRNA degradation, stimulating the activity of the PAN2 nuclease in vitro. The nucleotide-binding site is juxtaposed to the RNase active site of PAN2 in the complex and may actually bind nucleosides of a poly(A) RNA rather than ATP, feeding the poly(A)-tail to the active site of the deadenylase and thus increasing the efficiency with which this distributive enzyme degrades oligo(A) RNAs.</text>
</comment>
<dbReference type="Gene3D" id="1.10.510.10">
    <property type="entry name" value="Transferase(Phosphotransferase) domain 1"/>
    <property type="match status" value="1"/>
</dbReference>
<dbReference type="AlphaFoldDB" id="A0A4S2MP59"/>
<dbReference type="GO" id="GO:0000932">
    <property type="term" value="C:P-body"/>
    <property type="evidence" value="ECO:0007669"/>
    <property type="project" value="TreeGrafter"/>
</dbReference>
<dbReference type="PANTHER" id="PTHR12272">
    <property type="entry name" value="DEADENYLATION COMPLEX SUBUNIT PAN3"/>
    <property type="match status" value="1"/>
</dbReference>
<dbReference type="FunFam" id="1.20.5.5160:FF:000002">
    <property type="entry name" value="PAN2-PAN3 deadenylation complex subunit PAN3"/>
    <property type="match status" value="1"/>
</dbReference>
<keyword evidence="5" id="KW-0479">Metal-binding</keyword>
<feature type="binding site" evidence="8">
    <location>
        <begin position="257"/>
        <end position="258"/>
    </location>
    <ligand>
        <name>ATP</name>
        <dbReference type="ChEBI" id="CHEBI:30616"/>
    </ligand>
</feature>
<dbReference type="InterPro" id="IPR011009">
    <property type="entry name" value="Kinase-like_dom_sf"/>
</dbReference>
<keyword evidence="3 8" id="KW-0507">mRNA processing</keyword>